<accession>A0A8H6YEJ4</accession>
<keyword evidence="4" id="KW-1185">Reference proteome</keyword>
<reference evidence="3" key="1">
    <citation type="submission" date="2020-05" db="EMBL/GenBank/DDBJ databases">
        <title>Mycena genomes resolve the evolution of fungal bioluminescence.</title>
        <authorList>
            <person name="Tsai I.J."/>
        </authorList>
    </citation>
    <scope>NUCLEOTIDE SEQUENCE</scope>
    <source>
        <strain evidence="3">CCC161011</strain>
    </source>
</reference>
<evidence type="ECO:0000259" key="2">
    <source>
        <dbReference type="Pfam" id="PF24883"/>
    </source>
</evidence>
<sequence length="690" mass="77662">MSFSLGDGTHIGGGTFNNVAGNMTMTQVIHSMPAVSKARRVDEASLQWFEQIERQDTEASNPMSIQDSFLLRPVREPAGDGSTSIFNSVNGDLTHISVTSSQGESAFDILRRHVVMEALHDSGERFPEPACHPGTRTAVLEQLRSWSSDTDQESALLWLHGSAGIGKSAIAQMFAGDCQRRGQLAASFFFRRGHEKRGTWKGLFTTIAYQLATSFPAFHVPVQKAVENDKLVVGRAMAAQFQKLILDPFLDFLRTPGRPAAETFPVIILDGLDECADHKVQQQILRFFICSIRDHHLPLRLLTTSRPEPHIREILEAEDTLSICHHSILQADQSAYNDIRTYLCDEFSRINSEYKDRGVDLGAVWPASDALEHLVAKSSAIFVYATTVIRFVDDEYSHPIDKLEALLKLDPTSTAPLDDLYAEILSVIPQDARALRILHSIWQGQRMTPEQIDMLWMLRPGTCRLALRGLHSLVYVPPPCTQFMAWDGVEVLHASFRDYLCDERRSQGCLLRNENFQDNIFLADEVDEPGWPGRDSVFPPDLIQLWQDHQWISNFEWDLRSLPNRTSESPEVEFDSIYQEIFSRSTDLLVVMRSKITQPPGGASWIELLGPRHTARIFQPFLDAREHLHLPLVGGRTCFPQGDSPVDFLMNPVRAGNLHCDPADIAEDLVLIWIEQAKEFIAGNGVWLST</sequence>
<keyword evidence="1" id="KW-0677">Repeat</keyword>
<evidence type="ECO:0000313" key="3">
    <source>
        <dbReference type="EMBL" id="KAF7357707.1"/>
    </source>
</evidence>
<dbReference type="InterPro" id="IPR027417">
    <property type="entry name" value="P-loop_NTPase"/>
</dbReference>
<dbReference type="AlphaFoldDB" id="A0A8H6YEJ4"/>
<dbReference type="SUPFAM" id="SSF52540">
    <property type="entry name" value="P-loop containing nucleoside triphosphate hydrolases"/>
    <property type="match status" value="1"/>
</dbReference>
<dbReference type="EMBL" id="JACAZI010000006">
    <property type="protein sequence ID" value="KAF7357707.1"/>
    <property type="molecule type" value="Genomic_DNA"/>
</dbReference>
<organism evidence="3 4">
    <name type="scientific">Mycena venus</name>
    <dbReference type="NCBI Taxonomy" id="2733690"/>
    <lineage>
        <taxon>Eukaryota</taxon>
        <taxon>Fungi</taxon>
        <taxon>Dikarya</taxon>
        <taxon>Basidiomycota</taxon>
        <taxon>Agaricomycotina</taxon>
        <taxon>Agaricomycetes</taxon>
        <taxon>Agaricomycetidae</taxon>
        <taxon>Agaricales</taxon>
        <taxon>Marasmiineae</taxon>
        <taxon>Mycenaceae</taxon>
        <taxon>Mycena</taxon>
    </lineage>
</organism>
<protein>
    <submittedName>
        <fullName evidence="3">Putative nwd2 protein</fullName>
    </submittedName>
</protein>
<dbReference type="OrthoDB" id="2925064at2759"/>
<dbReference type="Gene3D" id="3.40.50.300">
    <property type="entry name" value="P-loop containing nucleotide triphosphate hydrolases"/>
    <property type="match status" value="1"/>
</dbReference>
<evidence type="ECO:0000313" key="4">
    <source>
        <dbReference type="Proteomes" id="UP000620124"/>
    </source>
</evidence>
<feature type="domain" description="Nephrocystin 3-like N-terminal" evidence="2">
    <location>
        <begin position="141"/>
        <end position="306"/>
    </location>
</feature>
<name>A0A8H6YEJ4_9AGAR</name>
<dbReference type="PANTHER" id="PTHR10039:SF17">
    <property type="entry name" value="FUNGAL STAND N-TERMINAL GOODBYE DOMAIN-CONTAINING PROTEIN-RELATED"/>
    <property type="match status" value="1"/>
</dbReference>
<evidence type="ECO:0000256" key="1">
    <source>
        <dbReference type="ARBA" id="ARBA00022737"/>
    </source>
</evidence>
<dbReference type="Proteomes" id="UP000620124">
    <property type="component" value="Unassembled WGS sequence"/>
</dbReference>
<proteinExistence type="predicted"/>
<comment type="caution">
    <text evidence="3">The sequence shown here is derived from an EMBL/GenBank/DDBJ whole genome shotgun (WGS) entry which is preliminary data.</text>
</comment>
<dbReference type="InterPro" id="IPR056884">
    <property type="entry name" value="NPHP3-like_N"/>
</dbReference>
<dbReference type="Pfam" id="PF24883">
    <property type="entry name" value="NPHP3_N"/>
    <property type="match status" value="1"/>
</dbReference>
<dbReference type="PANTHER" id="PTHR10039">
    <property type="entry name" value="AMELOGENIN"/>
    <property type="match status" value="1"/>
</dbReference>
<gene>
    <name evidence="3" type="ORF">MVEN_00816500</name>
</gene>